<feature type="transmembrane region" description="Helical" evidence="8">
    <location>
        <begin position="64"/>
        <end position="84"/>
    </location>
</feature>
<name>A0ABS4Z1C0_9MICC</name>
<dbReference type="PANTHER" id="PTHR30472:SF37">
    <property type="entry name" value="FE(3+) DICITRATE TRANSPORT SYSTEM PERMEASE PROTEIN FECD-RELATED"/>
    <property type="match status" value="1"/>
</dbReference>
<evidence type="ECO:0000256" key="2">
    <source>
        <dbReference type="ARBA" id="ARBA00007935"/>
    </source>
</evidence>
<gene>
    <name evidence="9" type="ORF">JOF48_002857</name>
</gene>
<keyword evidence="5 8" id="KW-0812">Transmembrane</keyword>
<dbReference type="Gene3D" id="1.10.3470.10">
    <property type="entry name" value="ABC transporter involved in vitamin B12 uptake, BtuC"/>
    <property type="match status" value="1"/>
</dbReference>
<comment type="subcellular location">
    <subcellularLocation>
        <location evidence="1">Cell membrane</location>
        <topology evidence="1">Multi-pass membrane protein</topology>
    </subcellularLocation>
</comment>
<keyword evidence="7 8" id="KW-0472">Membrane</keyword>
<evidence type="ECO:0000256" key="6">
    <source>
        <dbReference type="ARBA" id="ARBA00022989"/>
    </source>
</evidence>
<protein>
    <submittedName>
        <fullName evidence="9">ABC-type Fe3+-siderophore transport system permease subunit</fullName>
    </submittedName>
</protein>
<accession>A0ABS4Z1C0</accession>
<evidence type="ECO:0000256" key="7">
    <source>
        <dbReference type="ARBA" id="ARBA00023136"/>
    </source>
</evidence>
<dbReference type="RefSeq" id="WP_209684814.1">
    <property type="nucleotide sequence ID" value="NZ_JAGIOI010000001.1"/>
</dbReference>
<dbReference type="EMBL" id="JAGIOI010000001">
    <property type="protein sequence ID" value="MBP2414058.1"/>
    <property type="molecule type" value="Genomic_DNA"/>
</dbReference>
<dbReference type="InterPro" id="IPR037294">
    <property type="entry name" value="ABC_BtuC-like"/>
</dbReference>
<keyword evidence="10" id="KW-1185">Reference proteome</keyword>
<organism evidence="9 10">
    <name type="scientific">Arthrobacter stackebrandtii</name>
    <dbReference type="NCBI Taxonomy" id="272161"/>
    <lineage>
        <taxon>Bacteria</taxon>
        <taxon>Bacillati</taxon>
        <taxon>Actinomycetota</taxon>
        <taxon>Actinomycetes</taxon>
        <taxon>Micrococcales</taxon>
        <taxon>Micrococcaceae</taxon>
        <taxon>Arthrobacter</taxon>
    </lineage>
</organism>
<proteinExistence type="inferred from homology"/>
<reference evidence="9 10" key="1">
    <citation type="submission" date="2021-03" db="EMBL/GenBank/DDBJ databases">
        <title>Sequencing the genomes of 1000 actinobacteria strains.</title>
        <authorList>
            <person name="Klenk H.-P."/>
        </authorList>
    </citation>
    <scope>NUCLEOTIDE SEQUENCE [LARGE SCALE GENOMIC DNA]</scope>
    <source>
        <strain evidence="9 10">DSM 16005</strain>
    </source>
</reference>
<keyword evidence="4" id="KW-1003">Cell membrane</keyword>
<feature type="transmembrane region" description="Helical" evidence="8">
    <location>
        <begin position="39"/>
        <end position="57"/>
    </location>
</feature>
<dbReference type="SUPFAM" id="SSF81345">
    <property type="entry name" value="ABC transporter involved in vitamin B12 uptake, BtuC"/>
    <property type="match status" value="1"/>
</dbReference>
<evidence type="ECO:0000256" key="1">
    <source>
        <dbReference type="ARBA" id="ARBA00004651"/>
    </source>
</evidence>
<evidence type="ECO:0000256" key="4">
    <source>
        <dbReference type="ARBA" id="ARBA00022475"/>
    </source>
</evidence>
<dbReference type="Pfam" id="PF01032">
    <property type="entry name" value="FecCD"/>
    <property type="match status" value="1"/>
</dbReference>
<evidence type="ECO:0000256" key="8">
    <source>
        <dbReference type="SAM" id="Phobius"/>
    </source>
</evidence>
<evidence type="ECO:0000313" key="10">
    <source>
        <dbReference type="Proteomes" id="UP000711614"/>
    </source>
</evidence>
<sequence length="88" mass="9002">MAAVLAALSVVAVGAVGFVGLVAPHLARALVGARHGRLIPVSMLLGALLVSVADILGRTLIAPAQLPAGLMIALIGAPYFVWLLRRSR</sequence>
<dbReference type="PANTHER" id="PTHR30472">
    <property type="entry name" value="FERRIC ENTEROBACTIN TRANSPORT SYSTEM PERMEASE PROTEIN"/>
    <property type="match status" value="1"/>
</dbReference>
<comment type="similarity">
    <text evidence="2">Belongs to the binding-protein-dependent transport system permease family. FecCD subfamily.</text>
</comment>
<keyword evidence="6 8" id="KW-1133">Transmembrane helix</keyword>
<dbReference type="InterPro" id="IPR000522">
    <property type="entry name" value="ABC_transptr_permease_BtuC"/>
</dbReference>
<comment type="caution">
    <text evidence="9">The sequence shown here is derived from an EMBL/GenBank/DDBJ whole genome shotgun (WGS) entry which is preliminary data.</text>
</comment>
<evidence type="ECO:0000313" key="9">
    <source>
        <dbReference type="EMBL" id="MBP2414058.1"/>
    </source>
</evidence>
<dbReference type="Proteomes" id="UP000711614">
    <property type="component" value="Unassembled WGS sequence"/>
</dbReference>
<evidence type="ECO:0000256" key="5">
    <source>
        <dbReference type="ARBA" id="ARBA00022692"/>
    </source>
</evidence>
<evidence type="ECO:0000256" key="3">
    <source>
        <dbReference type="ARBA" id="ARBA00022448"/>
    </source>
</evidence>
<keyword evidence="3" id="KW-0813">Transport</keyword>